<dbReference type="RefSeq" id="WP_089048297.1">
    <property type="nucleotide sequence ID" value="NZ_FXTV01000007.1"/>
</dbReference>
<reference evidence="2 3" key="1">
    <citation type="submission" date="2016-11" db="EMBL/GenBank/DDBJ databases">
        <title>Whole genomes of Flavobacteriaceae.</title>
        <authorList>
            <person name="Stine C."/>
            <person name="Li C."/>
            <person name="Tadesse D."/>
        </authorList>
    </citation>
    <scope>NUCLEOTIDE SEQUENCE [LARGE SCALE GENOMIC DNA]</scope>
    <source>
        <strain evidence="2 3">DSM 18292</strain>
    </source>
</reference>
<protein>
    <recommendedName>
        <fullName evidence="4">Lipocalin-like domain-containing protein</fullName>
    </recommendedName>
</protein>
<dbReference type="Proteomes" id="UP000198345">
    <property type="component" value="Unassembled WGS sequence"/>
</dbReference>
<comment type="caution">
    <text evidence="2">The sequence shown here is derived from an EMBL/GenBank/DDBJ whole genome shotgun (WGS) entry which is preliminary data.</text>
</comment>
<dbReference type="OrthoDB" id="1118927at2"/>
<organism evidence="2 3">
    <name type="scientific">Flavobacterium hercynium</name>
    <dbReference type="NCBI Taxonomy" id="387094"/>
    <lineage>
        <taxon>Bacteria</taxon>
        <taxon>Pseudomonadati</taxon>
        <taxon>Bacteroidota</taxon>
        <taxon>Flavobacteriia</taxon>
        <taxon>Flavobacteriales</taxon>
        <taxon>Flavobacteriaceae</taxon>
        <taxon>Flavobacterium</taxon>
    </lineage>
</organism>
<feature type="chain" id="PRO_5011991151" description="Lipocalin-like domain-containing protein" evidence="1">
    <location>
        <begin position="20"/>
        <end position="132"/>
    </location>
</feature>
<sequence>MKKLVLLFITFGLFSTVYSLDSTKVNSGSIINKWTWEKSIGGPNNPYIATPKTNGYKKKIVFTEDGRIITYKDDIEIRNSAYELSKGISVLDNSEHDLITFEGKTYVIENLDNQNLTIVCNGEDTSRSIFKR</sequence>
<dbReference type="AlphaFoldDB" id="A0A226HQ34"/>
<feature type="signal peptide" evidence="1">
    <location>
        <begin position="1"/>
        <end position="19"/>
    </location>
</feature>
<evidence type="ECO:0000256" key="1">
    <source>
        <dbReference type="SAM" id="SignalP"/>
    </source>
</evidence>
<evidence type="ECO:0000313" key="2">
    <source>
        <dbReference type="EMBL" id="OXA95580.1"/>
    </source>
</evidence>
<keyword evidence="3" id="KW-1185">Reference proteome</keyword>
<name>A0A226HQ34_9FLAO</name>
<proteinExistence type="predicted"/>
<gene>
    <name evidence="2" type="ORF">B0A66_02640</name>
</gene>
<keyword evidence="1" id="KW-0732">Signal</keyword>
<evidence type="ECO:0008006" key="4">
    <source>
        <dbReference type="Google" id="ProtNLM"/>
    </source>
</evidence>
<accession>A0A226HQ34</accession>
<evidence type="ECO:0000313" key="3">
    <source>
        <dbReference type="Proteomes" id="UP000198345"/>
    </source>
</evidence>
<dbReference type="EMBL" id="MUGW01000005">
    <property type="protein sequence ID" value="OXA95580.1"/>
    <property type="molecule type" value="Genomic_DNA"/>
</dbReference>